<dbReference type="SUPFAM" id="SSF51445">
    <property type="entry name" value="(Trans)glycosidases"/>
    <property type="match status" value="1"/>
</dbReference>
<keyword evidence="3" id="KW-1185">Reference proteome</keyword>
<reference evidence="2" key="1">
    <citation type="submission" date="2020-09" db="EMBL/GenBank/DDBJ databases">
        <title>Nocardioides sp. strain MJB4 16S ribosomal RNA gene Genome sequencing and assembly.</title>
        <authorList>
            <person name="Kim I."/>
        </authorList>
    </citation>
    <scope>NUCLEOTIDE SEQUENCE</scope>
    <source>
        <strain evidence="2">MJB4</strain>
    </source>
</reference>
<organism evidence="2 3">
    <name type="scientific">Nocardioides donggukensis</name>
    <dbReference type="NCBI Taxonomy" id="2774019"/>
    <lineage>
        <taxon>Bacteria</taxon>
        <taxon>Bacillati</taxon>
        <taxon>Actinomycetota</taxon>
        <taxon>Actinomycetes</taxon>
        <taxon>Propionibacteriales</taxon>
        <taxon>Nocardioidaceae</taxon>
        <taxon>Nocardioides</taxon>
    </lineage>
</organism>
<name>A0A927Q0S1_9ACTN</name>
<sequence>MRATVALLVAALVLAGCSGQDGDGDRDGDRGGPDAGSDWSPAPVDRGGLTVLAESDGDGFRLHTSSGTKTFLPGVNLGSTTPLHQPGEVGTIEAETYRRWLEGMAETGIRAVRVYTLHPPAFYTELERWNEEHPQAPIYLVQGAYLPDESYVEAGRTLYDPAVDEAFSAELADLSDAVHGDLSRPERPGRAGGDYDADVSQWVAAWILGVEWEPPAVLRTDRAEADAPYEPGEFFAATDDATATERWIATHLDELAAYEADRGTSAPVALANWPTADPLDHPTEPSPYEDLVGVDAMHVLPTDAWPGGTFASFHAYPYYPDFQRDEPGLDETTWQGEPDRYAGYLASLQEHFAGTMPLLVTEFGVPASLGSAHLAPAGRDQGDHTEQEAMAMNADMLRMMADLGVGGGFVFEWTDEWFKRTWNTVQHQVGERRQLWHDPLTNEQYFGIVATDPEPVADAATEISPEGGPIEYALVWADASWVHLEVTFRDGVPQTLDIGADVLPGPQREDYRVRIDAAAGTARAEVRRALDPIRLDTLTRPYHPEAGEDWHLFRLLTNRSTTGPQGERPAEYLDVGDLVEGTWDPEDPDYDSLATWQVLEDDDRVEVRVPWSMLGFADPSSRTALGEGDPAELVTVDGIDFEVAADGVGEAIDFTWPEWNFTGYVERRKAGADVLAEAFRDLAP</sequence>
<evidence type="ECO:0000313" key="2">
    <source>
        <dbReference type="EMBL" id="MBD8868066.1"/>
    </source>
</evidence>
<evidence type="ECO:0000256" key="1">
    <source>
        <dbReference type="SAM" id="MobiDB-lite"/>
    </source>
</evidence>
<accession>A0A927Q0S1</accession>
<dbReference type="EMBL" id="JACYXZ010000001">
    <property type="protein sequence ID" value="MBD8868066.1"/>
    <property type="molecule type" value="Genomic_DNA"/>
</dbReference>
<dbReference type="Gene3D" id="3.20.20.80">
    <property type="entry name" value="Glycosidases"/>
    <property type="match status" value="1"/>
</dbReference>
<dbReference type="AlphaFoldDB" id="A0A927Q0S1"/>
<protein>
    <submittedName>
        <fullName evidence="2">Uncharacterized protein</fullName>
    </submittedName>
</protein>
<feature type="compositionally biased region" description="Basic and acidic residues" evidence="1">
    <location>
        <begin position="23"/>
        <end position="32"/>
    </location>
</feature>
<feature type="region of interest" description="Disordered" evidence="1">
    <location>
        <begin position="19"/>
        <end position="46"/>
    </location>
</feature>
<dbReference type="InterPro" id="IPR017853">
    <property type="entry name" value="GH"/>
</dbReference>
<dbReference type="Proteomes" id="UP000616839">
    <property type="component" value="Unassembled WGS sequence"/>
</dbReference>
<dbReference type="PROSITE" id="PS51257">
    <property type="entry name" value="PROKAR_LIPOPROTEIN"/>
    <property type="match status" value="1"/>
</dbReference>
<evidence type="ECO:0000313" key="3">
    <source>
        <dbReference type="Proteomes" id="UP000616839"/>
    </source>
</evidence>
<dbReference type="RefSeq" id="WP_192139418.1">
    <property type="nucleotide sequence ID" value="NZ_JACYXZ010000001.1"/>
</dbReference>
<gene>
    <name evidence="2" type="ORF">IE331_00365</name>
</gene>
<comment type="caution">
    <text evidence="2">The sequence shown here is derived from an EMBL/GenBank/DDBJ whole genome shotgun (WGS) entry which is preliminary data.</text>
</comment>
<proteinExistence type="predicted"/>